<dbReference type="Proteomes" id="UP000018144">
    <property type="component" value="Unassembled WGS sequence"/>
</dbReference>
<evidence type="ECO:0000313" key="2">
    <source>
        <dbReference type="Proteomes" id="UP000018144"/>
    </source>
</evidence>
<dbReference type="EMBL" id="HF935699">
    <property type="protein sequence ID" value="CCX12337.1"/>
    <property type="molecule type" value="Genomic_DNA"/>
</dbReference>
<name>U4L5L6_PYROM</name>
<evidence type="ECO:0000313" key="1">
    <source>
        <dbReference type="EMBL" id="CCX12337.1"/>
    </source>
</evidence>
<reference evidence="1 2" key="1">
    <citation type="journal article" date="2013" name="PLoS Genet.">
        <title>The genome and development-dependent transcriptomes of Pyronema confluens: a window into fungal evolution.</title>
        <authorList>
            <person name="Traeger S."/>
            <person name="Altegoer F."/>
            <person name="Freitag M."/>
            <person name="Gabaldon T."/>
            <person name="Kempken F."/>
            <person name="Kumar A."/>
            <person name="Marcet-Houben M."/>
            <person name="Poggeler S."/>
            <person name="Stajich J.E."/>
            <person name="Nowrousian M."/>
        </authorList>
    </citation>
    <scope>NUCLEOTIDE SEQUENCE [LARGE SCALE GENOMIC DNA]</scope>
    <source>
        <strain evidence="2">CBS 100304</strain>
        <tissue evidence="1">Vegetative mycelium</tissue>
    </source>
</reference>
<dbReference type="AlphaFoldDB" id="U4L5L6"/>
<proteinExistence type="predicted"/>
<organism evidence="1 2">
    <name type="scientific">Pyronema omphalodes (strain CBS 100304)</name>
    <name type="common">Pyronema confluens</name>
    <dbReference type="NCBI Taxonomy" id="1076935"/>
    <lineage>
        <taxon>Eukaryota</taxon>
        <taxon>Fungi</taxon>
        <taxon>Dikarya</taxon>
        <taxon>Ascomycota</taxon>
        <taxon>Pezizomycotina</taxon>
        <taxon>Pezizomycetes</taxon>
        <taxon>Pezizales</taxon>
        <taxon>Pyronemataceae</taxon>
        <taxon>Pyronema</taxon>
    </lineage>
</organism>
<sequence>MGITAGETMRCRLVPLVSGAHAQRRGLARCRCRYTKPKPRYKRRCILGIVS</sequence>
<keyword evidence="2" id="KW-1185">Reference proteome</keyword>
<accession>U4L5L6</accession>
<gene>
    <name evidence="1" type="ORF">PCON_11931</name>
</gene>
<protein>
    <submittedName>
        <fullName evidence="1">Uncharacterized protein</fullName>
    </submittedName>
</protein>